<protein>
    <submittedName>
        <fullName evidence="1">Uncharacterized protein</fullName>
    </submittedName>
</protein>
<dbReference type="HOGENOM" id="CLU_2868325_0_0_1"/>
<keyword evidence="2" id="KW-1185">Reference proteome</keyword>
<gene>
    <name evidence="1" type="ORF">PAXRUDRAFT_396832</name>
</gene>
<accession>A0A0D0E8W1</accession>
<name>A0A0D0E8W1_9AGAM</name>
<dbReference type="EMBL" id="KN825052">
    <property type="protein sequence ID" value="KIK95270.1"/>
    <property type="molecule type" value="Genomic_DNA"/>
</dbReference>
<proteinExistence type="predicted"/>
<sequence>MCHVIQLSRSPLGQDLCCCSPFCSPRTHKAFPWVQELEVFGENFVTSPPDGFFGQQPIPTNHSY</sequence>
<dbReference type="InParanoid" id="A0A0D0E8W1"/>
<evidence type="ECO:0000313" key="1">
    <source>
        <dbReference type="EMBL" id="KIK95270.1"/>
    </source>
</evidence>
<evidence type="ECO:0000313" key="2">
    <source>
        <dbReference type="Proteomes" id="UP000054538"/>
    </source>
</evidence>
<dbReference type="AlphaFoldDB" id="A0A0D0E8W1"/>
<organism evidence="1 2">
    <name type="scientific">Paxillus rubicundulus Ve08.2h10</name>
    <dbReference type="NCBI Taxonomy" id="930991"/>
    <lineage>
        <taxon>Eukaryota</taxon>
        <taxon>Fungi</taxon>
        <taxon>Dikarya</taxon>
        <taxon>Basidiomycota</taxon>
        <taxon>Agaricomycotina</taxon>
        <taxon>Agaricomycetes</taxon>
        <taxon>Agaricomycetidae</taxon>
        <taxon>Boletales</taxon>
        <taxon>Paxilineae</taxon>
        <taxon>Paxillaceae</taxon>
        <taxon>Paxillus</taxon>
    </lineage>
</organism>
<dbReference type="Proteomes" id="UP000054538">
    <property type="component" value="Unassembled WGS sequence"/>
</dbReference>
<reference evidence="1 2" key="1">
    <citation type="submission" date="2014-04" db="EMBL/GenBank/DDBJ databases">
        <authorList>
            <consortium name="DOE Joint Genome Institute"/>
            <person name="Kuo A."/>
            <person name="Kohler A."/>
            <person name="Jargeat P."/>
            <person name="Nagy L.G."/>
            <person name="Floudas D."/>
            <person name="Copeland A."/>
            <person name="Barry K.W."/>
            <person name="Cichocki N."/>
            <person name="Veneault-Fourrey C."/>
            <person name="LaButti K."/>
            <person name="Lindquist E.A."/>
            <person name="Lipzen A."/>
            <person name="Lundell T."/>
            <person name="Morin E."/>
            <person name="Murat C."/>
            <person name="Sun H."/>
            <person name="Tunlid A."/>
            <person name="Henrissat B."/>
            <person name="Grigoriev I.V."/>
            <person name="Hibbett D.S."/>
            <person name="Martin F."/>
            <person name="Nordberg H.P."/>
            <person name="Cantor M.N."/>
            <person name="Hua S.X."/>
        </authorList>
    </citation>
    <scope>NUCLEOTIDE SEQUENCE [LARGE SCALE GENOMIC DNA]</scope>
    <source>
        <strain evidence="1 2">Ve08.2h10</strain>
    </source>
</reference>
<reference evidence="2" key="2">
    <citation type="submission" date="2015-01" db="EMBL/GenBank/DDBJ databases">
        <title>Evolutionary Origins and Diversification of the Mycorrhizal Mutualists.</title>
        <authorList>
            <consortium name="DOE Joint Genome Institute"/>
            <consortium name="Mycorrhizal Genomics Consortium"/>
            <person name="Kohler A."/>
            <person name="Kuo A."/>
            <person name="Nagy L.G."/>
            <person name="Floudas D."/>
            <person name="Copeland A."/>
            <person name="Barry K.W."/>
            <person name="Cichocki N."/>
            <person name="Veneault-Fourrey C."/>
            <person name="LaButti K."/>
            <person name="Lindquist E.A."/>
            <person name="Lipzen A."/>
            <person name="Lundell T."/>
            <person name="Morin E."/>
            <person name="Murat C."/>
            <person name="Riley R."/>
            <person name="Ohm R."/>
            <person name="Sun H."/>
            <person name="Tunlid A."/>
            <person name="Henrissat B."/>
            <person name="Grigoriev I.V."/>
            <person name="Hibbett D.S."/>
            <person name="Martin F."/>
        </authorList>
    </citation>
    <scope>NUCLEOTIDE SEQUENCE [LARGE SCALE GENOMIC DNA]</scope>
    <source>
        <strain evidence="2">Ve08.2h10</strain>
    </source>
</reference>